<dbReference type="InterPro" id="IPR011011">
    <property type="entry name" value="Znf_FYVE_PHD"/>
</dbReference>
<dbReference type="PANTHER" id="PTHR37445">
    <property type="entry name" value="PROTEIN CBG24663"/>
    <property type="match status" value="1"/>
</dbReference>
<dbReference type="EMBL" id="JALNTZ010000001">
    <property type="protein sequence ID" value="KAJ3666415.1"/>
    <property type="molecule type" value="Genomic_DNA"/>
</dbReference>
<evidence type="ECO:0008006" key="3">
    <source>
        <dbReference type="Google" id="ProtNLM"/>
    </source>
</evidence>
<dbReference type="AlphaFoldDB" id="A0AA38J2U7"/>
<dbReference type="SUPFAM" id="SSF57903">
    <property type="entry name" value="FYVE/PHD zinc finger"/>
    <property type="match status" value="1"/>
</dbReference>
<comment type="caution">
    <text evidence="1">The sequence shown here is derived from an EMBL/GenBank/DDBJ whole genome shotgun (WGS) entry which is preliminary data.</text>
</comment>
<dbReference type="Gene3D" id="3.30.40.10">
    <property type="entry name" value="Zinc/RING finger domain, C3HC4 (zinc finger)"/>
    <property type="match status" value="1"/>
</dbReference>
<proteinExistence type="predicted"/>
<name>A0AA38J2U7_9CUCU</name>
<evidence type="ECO:0000313" key="2">
    <source>
        <dbReference type="Proteomes" id="UP001168821"/>
    </source>
</evidence>
<reference evidence="1" key="1">
    <citation type="journal article" date="2023" name="G3 (Bethesda)">
        <title>Whole genome assemblies of Zophobas morio and Tenebrio molitor.</title>
        <authorList>
            <person name="Kaur S."/>
            <person name="Stinson S.A."/>
            <person name="diCenzo G.C."/>
        </authorList>
    </citation>
    <scope>NUCLEOTIDE SEQUENCE</scope>
    <source>
        <strain evidence="1">QUZm001</strain>
    </source>
</reference>
<dbReference type="Proteomes" id="UP001168821">
    <property type="component" value="Unassembled WGS sequence"/>
</dbReference>
<dbReference type="PANTHER" id="PTHR37445:SF3">
    <property type="entry name" value="ZINC FINGER PHD-TYPE DOMAIN-CONTAINING PROTEIN"/>
    <property type="match status" value="1"/>
</dbReference>
<organism evidence="1 2">
    <name type="scientific">Zophobas morio</name>
    <dbReference type="NCBI Taxonomy" id="2755281"/>
    <lineage>
        <taxon>Eukaryota</taxon>
        <taxon>Metazoa</taxon>
        <taxon>Ecdysozoa</taxon>
        <taxon>Arthropoda</taxon>
        <taxon>Hexapoda</taxon>
        <taxon>Insecta</taxon>
        <taxon>Pterygota</taxon>
        <taxon>Neoptera</taxon>
        <taxon>Endopterygota</taxon>
        <taxon>Coleoptera</taxon>
        <taxon>Polyphaga</taxon>
        <taxon>Cucujiformia</taxon>
        <taxon>Tenebrionidae</taxon>
        <taxon>Zophobas</taxon>
    </lineage>
</organism>
<sequence length="259" mass="29366">MSPCLNCGKTGSAPTLNCDSCQGVLHFSCVGLSENEIKLTRSKSKSIKVVCNSCNGNMAMFKNLQTMISSLQAEFAASLNQLKTDCETQINALRESINNQQLQQSSQQFEDVVQEVYERQKRGKNLIIYGVPEQEEGVQRMESDCEVVSNVLKAVRPDFIVPQDLKVYRLGQHTREAAHSRPIKITLADESEVVKFIRNNRILKNNANFNNISLAPDRTIKQREHYKQLKRELDNRTNNGEANLRIRYINGTPKIVHLN</sequence>
<dbReference type="InterPro" id="IPR013083">
    <property type="entry name" value="Znf_RING/FYVE/PHD"/>
</dbReference>
<gene>
    <name evidence="1" type="ORF">Zmor_001857</name>
</gene>
<evidence type="ECO:0000313" key="1">
    <source>
        <dbReference type="EMBL" id="KAJ3666415.1"/>
    </source>
</evidence>
<protein>
    <recommendedName>
        <fullName evidence="3">Zinc finger PHD-type domain-containing protein</fullName>
    </recommendedName>
</protein>
<accession>A0AA38J2U7</accession>
<keyword evidence="2" id="KW-1185">Reference proteome</keyword>